<proteinExistence type="predicted"/>
<dbReference type="Proteomes" id="UP000683246">
    <property type="component" value="Chromosome"/>
</dbReference>
<dbReference type="RefSeq" id="WP_212695970.1">
    <property type="nucleotide sequence ID" value="NZ_CP058649.1"/>
</dbReference>
<sequence>MRLKNNSIVINIINTFVSNQSENLYDDPIVGFSEGNDPLYLFLKQDIGDFYWTPLEAYNHEYSSTTHTQLSVISFVFPQTKKTKSSNLKEDRYPSYEWSANRLEGQNFINNLMKYLVKELNMLGYHAMSPTLHENFRNMQSKNYGYASNWSERHTAFISGLGTFGLSDGLITSVGKAHRCGSVIVNMDLMPTKRKYASHVDYCLFYNNGTCDACIKRCPANAISKNGHDKILCRTYQRDIIRPYSNSKHNLNTSSCGLCQVGVPCESGIPIKNS</sequence>
<keyword evidence="2" id="KW-1185">Reference proteome</keyword>
<dbReference type="PANTHER" id="PTHR42827">
    <property type="entry name" value="IRON-SULFUR CLUSTER-BINDING PROTEIN-RELATED"/>
    <property type="match status" value="1"/>
</dbReference>
<dbReference type="PANTHER" id="PTHR42827:SF1">
    <property type="entry name" value="IRON-SULFUR CLUSTER-BINDING PROTEIN"/>
    <property type="match status" value="1"/>
</dbReference>
<protein>
    <submittedName>
        <fullName evidence="1">Epoxyqueuosine reductase</fullName>
    </submittedName>
</protein>
<gene>
    <name evidence="1" type="ORF">HZI73_24530</name>
</gene>
<organism evidence="1 2">
    <name type="scientific">Vallitalea pronyensis</name>
    <dbReference type="NCBI Taxonomy" id="1348613"/>
    <lineage>
        <taxon>Bacteria</taxon>
        <taxon>Bacillati</taxon>
        <taxon>Bacillota</taxon>
        <taxon>Clostridia</taxon>
        <taxon>Lachnospirales</taxon>
        <taxon>Vallitaleaceae</taxon>
        <taxon>Vallitalea</taxon>
    </lineage>
</organism>
<dbReference type="EMBL" id="CP058649">
    <property type="protein sequence ID" value="QUI25270.1"/>
    <property type="molecule type" value="Genomic_DNA"/>
</dbReference>
<evidence type="ECO:0000313" key="2">
    <source>
        <dbReference type="Proteomes" id="UP000683246"/>
    </source>
</evidence>
<dbReference type="AlphaFoldDB" id="A0A8J8SIT6"/>
<dbReference type="KEGG" id="vpy:HZI73_24530"/>
<accession>A0A8J8SIT6</accession>
<reference evidence="1" key="1">
    <citation type="submission" date="2020-07" db="EMBL/GenBank/DDBJ databases">
        <title>Vallitalea pronyensis genome.</title>
        <authorList>
            <person name="Postec A."/>
        </authorList>
    </citation>
    <scope>NUCLEOTIDE SEQUENCE</scope>
    <source>
        <strain evidence="1">FatNI3</strain>
    </source>
</reference>
<name>A0A8J8SIT6_9FIRM</name>
<evidence type="ECO:0000313" key="1">
    <source>
        <dbReference type="EMBL" id="QUI25270.1"/>
    </source>
</evidence>